<proteinExistence type="predicted"/>
<dbReference type="AlphaFoldDB" id="A0AAD9GHL3"/>
<comment type="caution">
    <text evidence="1">The sequence shown here is derived from an EMBL/GenBank/DDBJ whole genome shotgun (WGS) entry which is preliminary data.</text>
</comment>
<evidence type="ECO:0000313" key="1">
    <source>
        <dbReference type="EMBL" id="KAK1938567.1"/>
    </source>
</evidence>
<dbReference type="GO" id="GO:0005759">
    <property type="term" value="C:mitochondrial matrix"/>
    <property type="evidence" value="ECO:0007669"/>
    <property type="project" value="TreeGrafter"/>
</dbReference>
<reference evidence="1" key="1">
    <citation type="journal article" date="2014" name="Nucleic Acids Res.">
        <title>The evolutionary dynamics of variant antigen genes in Babesia reveal a history of genomic innovation underlying host-parasite interaction.</title>
        <authorList>
            <person name="Jackson A.P."/>
            <person name="Otto T.D."/>
            <person name="Darby A."/>
            <person name="Ramaprasad A."/>
            <person name="Xia D."/>
            <person name="Echaide I.E."/>
            <person name="Farber M."/>
            <person name="Gahlot S."/>
            <person name="Gamble J."/>
            <person name="Gupta D."/>
            <person name="Gupta Y."/>
            <person name="Jackson L."/>
            <person name="Malandrin L."/>
            <person name="Malas T.B."/>
            <person name="Moussa E."/>
            <person name="Nair M."/>
            <person name="Reid A.J."/>
            <person name="Sanders M."/>
            <person name="Sharma J."/>
            <person name="Tracey A."/>
            <person name="Quail M.A."/>
            <person name="Weir W."/>
            <person name="Wastling J.M."/>
            <person name="Hall N."/>
            <person name="Willadsen P."/>
            <person name="Lingelbach K."/>
            <person name="Shiels B."/>
            <person name="Tait A."/>
            <person name="Berriman M."/>
            <person name="Allred D.R."/>
            <person name="Pain A."/>
        </authorList>
    </citation>
    <scope>NUCLEOTIDE SEQUENCE</scope>
    <source>
        <strain evidence="1">1802A</strain>
    </source>
</reference>
<gene>
    <name evidence="1" type="ORF">X943_002325</name>
</gene>
<reference evidence="1" key="2">
    <citation type="submission" date="2021-05" db="EMBL/GenBank/DDBJ databases">
        <authorList>
            <person name="Pain A."/>
        </authorList>
    </citation>
    <scope>NUCLEOTIDE SEQUENCE</scope>
    <source>
        <strain evidence="1">1802A</strain>
    </source>
</reference>
<dbReference type="Proteomes" id="UP001195914">
    <property type="component" value="Unassembled WGS sequence"/>
</dbReference>
<dbReference type="InterPro" id="IPR050870">
    <property type="entry name" value="FAST_kinase"/>
</dbReference>
<sequence length="674" mass="75852">MLQHHRMLRICCFHRVLSRLRKRGLFSLERPVLDDLSTVENAHVSLDRVNTADLDTWKPDFRTSVASCVSTNDVCAVFAEHRHSLKPSDLILLLSKIVEVNCQRIEANGAPERFIWSSTIFCGIDLCGLKGKVNVMRLDSGVADMYSDVLSRIHAFTSTEVLYLIRIGVYIQGYQNRLLRDHAERLLSACAWQLDATDLCRCATGLAESSNNVHFVKLIGHVSLSRFHDLDAPQRLMIFRALSSARQASTLFLQGAIRYAMNPKIFVGQDIVSVLTCYARKPSACTPSLLESLLERASNLDLTQIDPLDLCGLIWATCKHSKSSSDIFQRAECLIIEYCPNLPARSISMLLWAMAECGYTSPELLSALEMAAIRTSESMTTSNVALCVQSIANLKEIGSASKFHDHVEADIIANASHFNGLDLAMLAFGYSKLGMGSATLHQCIQECALKYAEDLPADCLAKLLWAYGRVGGRESFFSGLQFHMLQRVNQFSVHELCRVLWAYAVMRFYDIGFWRNCISMLPVEHVRDNPHCAILYPSLSEVTTVRKDLLNSDTLRLLNHTKLFFMNEELSRYCSKTADRISDALQSIGIEASSQHDFKGFLLDSYFEYGDQKYGVLVYSDHNTVGKSLRPSGEMILKRRFLCRHGLKILHVLREPFLNLNKDDASAVLSKQMQ</sequence>
<dbReference type="GO" id="GO:0003723">
    <property type="term" value="F:RNA binding"/>
    <property type="evidence" value="ECO:0007669"/>
    <property type="project" value="TreeGrafter"/>
</dbReference>
<dbReference type="GO" id="GO:0000963">
    <property type="term" value="P:mitochondrial RNA processing"/>
    <property type="evidence" value="ECO:0007669"/>
    <property type="project" value="TreeGrafter"/>
</dbReference>
<organism evidence="1 2">
    <name type="scientific">Babesia divergens</name>
    <dbReference type="NCBI Taxonomy" id="32595"/>
    <lineage>
        <taxon>Eukaryota</taxon>
        <taxon>Sar</taxon>
        <taxon>Alveolata</taxon>
        <taxon>Apicomplexa</taxon>
        <taxon>Aconoidasida</taxon>
        <taxon>Piroplasmida</taxon>
        <taxon>Babesiidae</taxon>
        <taxon>Babesia</taxon>
    </lineage>
</organism>
<keyword evidence="2" id="KW-1185">Reference proteome</keyword>
<dbReference type="PANTHER" id="PTHR21228">
    <property type="entry name" value="FAST LEU-RICH DOMAIN-CONTAINING"/>
    <property type="match status" value="1"/>
</dbReference>
<name>A0AAD9GHL3_BABDI</name>
<dbReference type="GO" id="GO:0044528">
    <property type="term" value="P:regulation of mitochondrial mRNA stability"/>
    <property type="evidence" value="ECO:0007669"/>
    <property type="project" value="TreeGrafter"/>
</dbReference>
<accession>A0AAD9GHL3</accession>
<evidence type="ECO:0008006" key="3">
    <source>
        <dbReference type="Google" id="ProtNLM"/>
    </source>
</evidence>
<evidence type="ECO:0000313" key="2">
    <source>
        <dbReference type="Proteomes" id="UP001195914"/>
    </source>
</evidence>
<dbReference type="EMBL" id="JAHBMH010000024">
    <property type="protein sequence ID" value="KAK1938567.1"/>
    <property type="molecule type" value="Genomic_DNA"/>
</dbReference>
<dbReference type="GO" id="GO:0035770">
    <property type="term" value="C:ribonucleoprotein granule"/>
    <property type="evidence" value="ECO:0007669"/>
    <property type="project" value="TreeGrafter"/>
</dbReference>
<dbReference type="PANTHER" id="PTHR21228:SF40">
    <property type="entry name" value="LD45607P"/>
    <property type="match status" value="1"/>
</dbReference>
<protein>
    <recommendedName>
        <fullName evidence="3">RAP domain-containing protein</fullName>
    </recommendedName>
</protein>